<comment type="similarity">
    <text evidence="3">Belongs to the HAD-like hydrolase superfamily. CbbY/CbbZ/Gph/YieH family.</text>
</comment>
<dbReference type="SFLD" id="SFLDG01129">
    <property type="entry name" value="C1.5:_HAD__Beta-PGM__Phosphata"/>
    <property type="match status" value="1"/>
</dbReference>
<dbReference type="SUPFAM" id="SSF56784">
    <property type="entry name" value="HAD-like"/>
    <property type="match status" value="1"/>
</dbReference>
<dbReference type="InterPro" id="IPR050155">
    <property type="entry name" value="HAD-like_hydrolase_sf"/>
</dbReference>
<comment type="caution">
    <text evidence="5">The sequence shown here is derived from an EMBL/GenBank/DDBJ whole genome shotgun (WGS) entry which is preliminary data.</text>
</comment>
<dbReference type="SFLD" id="SFLDS00003">
    <property type="entry name" value="Haloacid_Dehalogenase"/>
    <property type="match status" value="1"/>
</dbReference>
<evidence type="ECO:0000256" key="2">
    <source>
        <dbReference type="ARBA" id="ARBA00004818"/>
    </source>
</evidence>
<dbReference type="RefSeq" id="WP_149811146.1">
    <property type="nucleotide sequence ID" value="NZ_VUKA01000001.1"/>
</dbReference>
<dbReference type="PANTHER" id="PTHR43434:SF1">
    <property type="entry name" value="PHOSPHOGLYCOLATE PHOSPHATASE"/>
    <property type="match status" value="1"/>
</dbReference>
<comment type="pathway">
    <text evidence="2">Organic acid metabolism; glycolate biosynthesis; glycolate from 2-phosphoglycolate: step 1/1.</text>
</comment>
<dbReference type="EC" id="3.1.3.18" evidence="4"/>
<dbReference type="GO" id="GO:0006281">
    <property type="term" value="P:DNA repair"/>
    <property type="evidence" value="ECO:0007669"/>
    <property type="project" value="TreeGrafter"/>
</dbReference>
<gene>
    <name evidence="5" type="ORF">F0Q34_05940</name>
</gene>
<dbReference type="GO" id="GO:0005829">
    <property type="term" value="C:cytosol"/>
    <property type="evidence" value="ECO:0007669"/>
    <property type="project" value="TreeGrafter"/>
</dbReference>
<proteinExistence type="inferred from homology"/>
<dbReference type="OrthoDB" id="9782449at2"/>
<dbReference type="NCBIfam" id="TIGR01509">
    <property type="entry name" value="HAD-SF-IA-v3"/>
    <property type="match status" value="1"/>
</dbReference>
<name>A0A5B2TMF7_9PROT</name>
<evidence type="ECO:0000256" key="3">
    <source>
        <dbReference type="ARBA" id="ARBA00006171"/>
    </source>
</evidence>
<dbReference type="InterPro" id="IPR036412">
    <property type="entry name" value="HAD-like_sf"/>
</dbReference>
<evidence type="ECO:0000313" key="6">
    <source>
        <dbReference type="Proteomes" id="UP000322110"/>
    </source>
</evidence>
<sequence length="224" mass="23853">MRPTPLNPPAAILWDWDNTLVDAWKGVQAGMNAALRAFDLPEWSVEEVRARARLSLRDAFPAIFGSEWERAKDLFYAEVRARHLETLTPLPGTIEALDAAAAWSLGLVSNKQGPILRAEAEHLGWTGRFTAIIGAGDAEADKPSAAPVLLALRRMGVRPGPDVWFVGDTGVDLQAARAAGCRAVLLGDAAHDGGVASLAPDVAFADGHELANCLRGLAKTPLHA</sequence>
<dbReference type="GO" id="GO:0008967">
    <property type="term" value="F:phosphoglycolate phosphatase activity"/>
    <property type="evidence" value="ECO:0007669"/>
    <property type="project" value="UniProtKB-EC"/>
</dbReference>
<dbReference type="AlphaFoldDB" id="A0A5B2TMF7"/>
<keyword evidence="6" id="KW-1185">Reference proteome</keyword>
<accession>A0A5B2TMF7</accession>
<dbReference type="Pfam" id="PF13419">
    <property type="entry name" value="HAD_2"/>
    <property type="match status" value="1"/>
</dbReference>
<organism evidence="5 6">
    <name type="scientific">Teichococcus oryzae</name>
    <dbReference type="NCBI Taxonomy" id="1608942"/>
    <lineage>
        <taxon>Bacteria</taxon>
        <taxon>Pseudomonadati</taxon>
        <taxon>Pseudomonadota</taxon>
        <taxon>Alphaproteobacteria</taxon>
        <taxon>Acetobacterales</taxon>
        <taxon>Roseomonadaceae</taxon>
        <taxon>Roseomonas</taxon>
    </lineage>
</organism>
<dbReference type="EMBL" id="VUKA01000001">
    <property type="protein sequence ID" value="KAA2215195.1"/>
    <property type="molecule type" value="Genomic_DNA"/>
</dbReference>
<dbReference type="Proteomes" id="UP000322110">
    <property type="component" value="Unassembled WGS sequence"/>
</dbReference>
<evidence type="ECO:0000313" key="5">
    <source>
        <dbReference type="EMBL" id="KAA2215195.1"/>
    </source>
</evidence>
<comment type="catalytic activity">
    <reaction evidence="1">
        <text>2-phosphoglycolate + H2O = glycolate + phosphate</text>
        <dbReference type="Rhea" id="RHEA:14369"/>
        <dbReference type="ChEBI" id="CHEBI:15377"/>
        <dbReference type="ChEBI" id="CHEBI:29805"/>
        <dbReference type="ChEBI" id="CHEBI:43474"/>
        <dbReference type="ChEBI" id="CHEBI:58033"/>
        <dbReference type="EC" id="3.1.3.18"/>
    </reaction>
</comment>
<dbReference type="PANTHER" id="PTHR43434">
    <property type="entry name" value="PHOSPHOGLYCOLATE PHOSPHATASE"/>
    <property type="match status" value="1"/>
</dbReference>
<evidence type="ECO:0000256" key="4">
    <source>
        <dbReference type="ARBA" id="ARBA00013078"/>
    </source>
</evidence>
<dbReference type="NCBIfam" id="TIGR01549">
    <property type="entry name" value="HAD-SF-IA-v1"/>
    <property type="match status" value="1"/>
</dbReference>
<dbReference type="InterPro" id="IPR006439">
    <property type="entry name" value="HAD-SF_hydro_IA"/>
</dbReference>
<dbReference type="Gene3D" id="1.10.150.730">
    <property type="match status" value="1"/>
</dbReference>
<reference evidence="5 6" key="1">
    <citation type="journal article" date="2015" name="Int. J. Syst. Evol. Microbiol.">
        <title>Roseomonas oryzae sp. nov., isolated from paddy rhizosphere soil.</title>
        <authorList>
            <person name="Ramaprasad E.V."/>
            <person name="Sasikala Ch."/>
            <person name="Ramana Ch.V."/>
        </authorList>
    </citation>
    <scope>NUCLEOTIDE SEQUENCE [LARGE SCALE GENOMIC DNA]</scope>
    <source>
        <strain evidence="5 6">KCTC 42542</strain>
    </source>
</reference>
<dbReference type="InterPro" id="IPR023214">
    <property type="entry name" value="HAD_sf"/>
</dbReference>
<dbReference type="InterPro" id="IPR041492">
    <property type="entry name" value="HAD_2"/>
</dbReference>
<dbReference type="Gene3D" id="3.40.50.1000">
    <property type="entry name" value="HAD superfamily/HAD-like"/>
    <property type="match status" value="1"/>
</dbReference>
<evidence type="ECO:0000256" key="1">
    <source>
        <dbReference type="ARBA" id="ARBA00000830"/>
    </source>
</evidence>
<protein>
    <recommendedName>
        <fullName evidence="4">phosphoglycolate phosphatase</fullName>
        <ecNumber evidence="4">3.1.3.18</ecNumber>
    </recommendedName>
</protein>
<keyword evidence="5" id="KW-0378">Hydrolase</keyword>